<reference evidence="1" key="2">
    <citation type="submission" date="2013-04" db="UniProtKB">
        <authorList>
            <consortium name="EnsemblPlants"/>
        </authorList>
    </citation>
    <scope>IDENTIFICATION</scope>
</reference>
<evidence type="ECO:0000313" key="1">
    <source>
        <dbReference type="EnsemblPlants" id="OB06G22730.1"/>
    </source>
</evidence>
<dbReference type="HOGENOM" id="CLU_886754_0_0_1"/>
<protein>
    <recommendedName>
        <fullName evidence="3">DUF641 domain-containing protein</fullName>
    </recommendedName>
</protein>
<dbReference type="EnsemblPlants" id="OB06G22730.1">
    <property type="protein sequence ID" value="OB06G22730.1"/>
    <property type="gene ID" value="OB06G22730"/>
</dbReference>
<reference evidence="1" key="1">
    <citation type="journal article" date="2013" name="Nat. Commun.">
        <title>Whole-genome sequencing of Oryza brachyantha reveals mechanisms underlying Oryza genome evolution.</title>
        <authorList>
            <person name="Chen J."/>
            <person name="Huang Q."/>
            <person name="Gao D."/>
            <person name="Wang J."/>
            <person name="Lang Y."/>
            <person name="Liu T."/>
            <person name="Li B."/>
            <person name="Bai Z."/>
            <person name="Luis Goicoechea J."/>
            <person name="Liang C."/>
            <person name="Chen C."/>
            <person name="Zhang W."/>
            <person name="Sun S."/>
            <person name="Liao Y."/>
            <person name="Zhang X."/>
            <person name="Yang L."/>
            <person name="Song C."/>
            <person name="Wang M."/>
            <person name="Shi J."/>
            <person name="Liu G."/>
            <person name="Liu J."/>
            <person name="Zhou H."/>
            <person name="Zhou W."/>
            <person name="Yu Q."/>
            <person name="An N."/>
            <person name="Chen Y."/>
            <person name="Cai Q."/>
            <person name="Wang B."/>
            <person name="Liu B."/>
            <person name="Min J."/>
            <person name="Huang Y."/>
            <person name="Wu H."/>
            <person name="Li Z."/>
            <person name="Zhang Y."/>
            <person name="Yin Y."/>
            <person name="Song W."/>
            <person name="Jiang J."/>
            <person name="Jackson S.A."/>
            <person name="Wing R.A."/>
            <person name="Wang J."/>
            <person name="Chen M."/>
        </authorList>
    </citation>
    <scope>NUCLEOTIDE SEQUENCE [LARGE SCALE GENOMIC DNA]</scope>
    <source>
        <strain evidence="1">cv. IRGC 101232</strain>
    </source>
</reference>
<sequence length="314" mass="34655">MEPRLANPAQPHPSASLARPFRLHRASAPLQLLRCLPLNPLLPQQSSHQVRPSSSSTPSMQITWLKEGRTDRIMLDATKDQRDIVRLEDFISRSVQIMKAIDDRSAAKFDALRSLGPQLENLAAITCDCDEVIERAKAMKIAALRVEQVSYLERIEDQATALEKTKKAHTGLQAKCTRLLSDKAKIEAESSRLIASNSVLKFESNKLKKLKDTTTAELVAKPSWYRSFISSSHPPLTTLGVPAEVPTRAQVAVEAVEARAKVAEHVLDQLIMATQAILGSMESLAQPTLTTSYAGSRRCLLTTGQMSGRRPRSE</sequence>
<name>J3ME29_ORYBR</name>
<keyword evidence="2" id="KW-1185">Reference proteome</keyword>
<dbReference type="Proteomes" id="UP000006038">
    <property type="component" value="Chromosome 6"/>
</dbReference>
<evidence type="ECO:0008006" key="3">
    <source>
        <dbReference type="Google" id="ProtNLM"/>
    </source>
</evidence>
<proteinExistence type="predicted"/>
<organism evidence="1">
    <name type="scientific">Oryza brachyantha</name>
    <name type="common">malo sina</name>
    <dbReference type="NCBI Taxonomy" id="4533"/>
    <lineage>
        <taxon>Eukaryota</taxon>
        <taxon>Viridiplantae</taxon>
        <taxon>Streptophyta</taxon>
        <taxon>Embryophyta</taxon>
        <taxon>Tracheophyta</taxon>
        <taxon>Spermatophyta</taxon>
        <taxon>Magnoliopsida</taxon>
        <taxon>Liliopsida</taxon>
        <taxon>Poales</taxon>
        <taxon>Poaceae</taxon>
        <taxon>BOP clade</taxon>
        <taxon>Oryzoideae</taxon>
        <taxon>Oryzeae</taxon>
        <taxon>Oryzinae</taxon>
        <taxon>Oryza</taxon>
    </lineage>
</organism>
<accession>J3ME29</accession>
<dbReference type="Gramene" id="OB06G22730.1">
    <property type="protein sequence ID" value="OB06G22730.1"/>
    <property type="gene ID" value="OB06G22730"/>
</dbReference>
<dbReference type="AlphaFoldDB" id="J3ME29"/>
<evidence type="ECO:0000313" key="2">
    <source>
        <dbReference type="Proteomes" id="UP000006038"/>
    </source>
</evidence>